<dbReference type="EMBL" id="JABXJJ020000051">
    <property type="protein sequence ID" value="MDI5973752.1"/>
    <property type="molecule type" value="Genomic_DNA"/>
</dbReference>
<sequence length="298" mass="33607">MSGTPGRTVTEDVSRRLLDSASQLSYDPATEVDWDAPLPEDGHGLAPEWSTLYGTRLWDEMTERQRVTLTRHEVCSIMSTGIWFEMILQQLVLRDQYVRDYATAEFQFALTEIADECRHSIMFARACEKMGVPAYFPKRLVVELARILKTAGTAEVAYGGILVAEEVLDIMQRDAMRTDGVLDLVRTTSRIHVVEESRHMRFARAEIRQRVRRAGPLRKHTSALGIAVVAYFIITSLVNEEVYAAAGLDKERALAAARSNRHHHTMMRSGSAPLMDFLGTQGLLTRPASAIYQRVHML</sequence>
<organism evidence="1">
    <name type="scientific">Streptantibioticus silvisoli</name>
    <dbReference type="NCBI Taxonomy" id="2705255"/>
    <lineage>
        <taxon>Bacteria</taxon>
        <taxon>Bacillati</taxon>
        <taxon>Actinomycetota</taxon>
        <taxon>Actinomycetes</taxon>
        <taxon>Kitasatosporales</taxon>
        <taxon>Streptomycetaceae</taxon>
        <taxon>Streptantibioticus</taxon>
    </lineage>
</organism>
<gene>
    <name evidence="1" type="ORF">POF50_031180</name>
</gene>
<dbReference type="InterPro" id="IPR012348">
    <property type="entry name" value="RNR-like"/>
</dbReference>
<dbReference type="InterPro" id="IPR025859">
    <property type="entry name" value="AurF/CmlI"/>
</dbReference>
<accession>A0AA90KBT4</accession>
<dbReference type="GO" id="GO:0016491">
    <property type="term" value="F:oxidoreductase activity"/>
    <property type="evidence" value="ECO:0007669"/>
    <property type="project" value="InterPro"/>
</dbReference>
<dbReference type="AlphaFoldDB" id="A0AA90KBT4"/>
<dbReference type="Pfam" id="PF11583">
    <property type="entry name" value="AurF"/>
    <property type="match status" value="1"/>
</dbReference>
<proteinExistence type="predicted"/>
<reference evidence="1" key="1">
    <citation type="submission" date="2023-05" db="EMBL/GenBank/DDBJ databases">
        <title>Streptantibioticus silvisoli sp. nov., acidotolerant actinomycetes 1 from pine litter.</title>
        <authorList>
            <person name="Swiecimska M."/>
            <person name="Golinska P."/>
            <person name="Sangal V."/>
            <person name="Wachnowicz B."/>
            <person name="Goodfellow M."/>
        </authorList>
    </citation>
    <scope>NUCLEOTIDE SEQUENCE</scope>
    <source>
        <strain evidence="1">SL13</strain>
    </source>
</reference>
<name>A0AA90KBT4_9ACTN</name>
<protein>
    <submittedName>
        <fullName evidence="1">Diiron oxygenase</fullName>
    </submittedName>
</protein>
<comment type="caution">
    <text evidence="1">The sequence shown here is derived from an EMBL/GenBank/DDBJ whole genome shotgun (WGS) entry which is preliminary data.</text>
</comment>
<evidence type="ECO:0000313" key="1">
    <source>
        <dbReference type="EMBL" id="MDI5973752.1"/>
    </source>
</evidence>
<dbReference type="Gene3D" id="1.10.620.20">
    <property type="entry name" value="Ribonucleotide Reductase, subunit A"/>
    <property type="match status" value="1"/>
</dbReference>